<dbReference type="AlphaFoldDB" id="A0AAP0JUS8"/>
<comment type="caution">
    <text evidence="1">The sequence shown here is derived from an EMBL/GenBank/DDBJ whole genome shotgun (WGS) entry which is preliminary data.</text>
</comment>
<reference evidence="1 2" key="1">
    <citation type="submission" date="2024-01" db="EMBL/GenBank/DDBJ databases">
        <title>Genome assemblies of Stephania.</title>
        <authorList>
            <person name="Yang L."/>
        </authorList>
    </citation>
    <scope>NUCLEOTIDE SEQUENCE [LARGE SCALE GENOMIC DNA]</scope>
    <source>
        <strain evidence="1">JXDWG</strain>
        <tissue evidence="1">Leaf</tissue>
    </source>
</reference>
<sequence length="58" mass="6438">MGKVYPTVSEDYKKAVEKAKRKIRALISVKQCALSCSIGMALFGTFDVKTKAEVRSVR</sequence>
<name>A0AAP0JUS8_9MAGN</name>
<evidence type="ECO:0000313" key="1">
    <source>
        <dbReference type="EMBL" id="KAK9140264.1"/>
    </source>
</evidence>
<organism evidence="1 2">
    <name type="scientific">Stephania cephalantha</name>
    <dbReference type="NCBI Taxonomy" id="152367"/>
    <lineage>
        <taxon>Eukaryota</taxon>
        <taxon>Viridiplantae</taxon>
        <taxon>Streptophyta</taxon>
        <taxon>Embryophyta</taxon>
        <taxon>Tracheophyta</taxon>
        <taxon>Spermatophyta</taxon>
        <taxon>Magnoliopsida</taxon>
        <taxon>Ranunculales</taxon>
        <taxon>Menispermaceae</taxon>
        <taxon>Menispermoideae</taxon>
        <taxon>Cissampelideae</taxon>
        <taxon>Stephania</taxon>
    </lineage>
</organism>
<evidence type="ECO:0000313" key="2">
    <source>
        <dbReference type="Proteomes" id="UP001419268"/>
    </source>
</evidence>
<dbReference type="EMBL" id="JBBNAG010000004">
    <property type="protein sequence ID" value="KAK9140264.1"/>
    <property type="molecule type" value="Genomic_DNA"/>
</dbReference>
<gene>
    <name evidence="1" type="ORF">Scep_009945</name>
</gene>
<dbReference type="Proteomes" id="UP001419268">
    <property type="component" value="Unassembled WGS sequence"/>
</dbReference>
<protein>
    <submittedName>
        <fullName evidence="1">Uncharacterized protein</fullName>
    </submittedName>
</protein>
<proteinExistence type="predicted"/>
<keyword evidence="2" id="KW-1185">Reference proteome</keyword>
<accession>A0AAP0JUS8</accession>